<proteinExistence type="predicted"/>
<dbReference type="AlphaFoldDB" id="A0A0A8YPF8"/>
<dbReference type="EMBL" id="GBRH01270272">
    <property type="protein sequence ID" value="JAD27623.1"/>
    <property type="molecule type" value="Transcribed_RNA"/>
</dbReference>
<sequence>MCSQSYYLYWKVPAPFQLVMQKLWKLLTVSVYLLPSPHQRMMFLMP</sequence>
<reference evidence="1" key="2">
    <citation type="journal article" date="2015" name="Data Brief">
        <title>Shoot transcriptome of the giant reed, Arundo donax.</title>
        <authorList>
            <person name="Barrero R.A."/>
            <person name="Guerrero F.D."/>
            <person name="Moolhuijzen P."/>
            <person name="Goolsby J.A."/>
            <person name="Tidwell J."/>
            <person name="Bellgard S.E."/>
            <person name="Bellgard M.I."/>
        </authorList>
    </citation>
    <scope>NUCLEOTIDE SEQUENCE</scope>
    <source>
        <tissue evidence="1">Shoot tissue taken approximately 20 cm above the soil surface</tissue>
    </source>
</reference>
<organism evidence="1">
    <name type="scientific">Arundo donax</name>
    <name type="common">Giant reed</name>
    <name type="synonym">Donax arundinaceus</name>
    <dbReference type="NCBI Taxonomy" id="35708"/>
    <lineage>
        <taxon>Eukaryota</taxon>
        <taxon>Viridiplantae</taxon>
        <taxon>Streptophyta</taxon>
        <taxon>Embryophyta</taxon>
        <taxon>Tracheophyta</taxon>
        <taxon>Spermatophyta</taxon>
        <taxon>Magnoliopsida</taxon>
        <taxon>Liliopsida</taxon>
        <taxon>Poales</taxon>
        <taxon>Poaceae</taxon>
        <taxon>PACMAD clade</taxon>
        <taxon>Arundinoideae</taxon>
        <taxon>Arundineae</taxon>
        <taxon>Arundo</taxon>
    </lineage>
</organism>
<accession>A0A0A8YPF8</accession>
<evidence type="ECO:0000313" key="1">
    <source>
        <dbReference type="EMBL" id="JAD27623.1"/>
    </source>
</evidence>
<name>A0A0A8YPF8_ARUDO</name>
<protein>
    <submittedName>
        <fullName evidence="1">Uncharacterized protein</fullName>
    </submittedName>
</protein>
<reference evidence="1" key="1">
    <citation type="submission" date="2014-09" db="EMBL/GenBank/DDBJ databases">
        <authorList>
            <person name="Magalhaes I.L.F."/>
            <person name="Oliveira U."/>
            <person name="Santos F.R."/>
            <person name="Vidigal T.H.D.A."/>
            <person name="Brescovit A.D."/>
            <person name="Santos A.J."/>
        </authorList>
    </citation>
    <scope>NUCLEOTIDE SEQUENCE</scope>
    <source>
        <tissue evidence="1">Shoot tissue taken approximately 20 cm above the soil surface</tissue>
    </source>
</reference>